<keyword evidence="6 8" id="KW-0460">Magnesium</keyword>
<keyword evidence="8" id="KW-0699">rRNA-binding</keyword>
<comment type="caution">
    <text evidence="12">The sequence shown here is derived from an EMBL/GenBank/DDBJ whole genome shotgun (WGS) entry which is preliminary data.</text>
</comment>
<keyword evidence="8" id="KW-0862">Zinc</keyword>
<dbReference type="PANTHER" id="PTHR30001:SF1">
    <property type="entry name" value="RIBONUCLEASE E_G-LIKE PROTEIN, CHLOROPLASTIC"/>
    <property type="match status" value="1"/>
</dbReference>
<comment type="function">
    <text evidence="8">Endoribonuclease that plays a central role in RNA processing and decay. Required for the maturation of 5S and 16S rRNAs and the majority of tRNAs. Also involved in the degradation of most mRNAs.</text>
</comment>
<reference evidence="13" key="1">
    <citation type="journal article" date="2019" name="Int. J. Syst. Evol. Microbiol.">
        <title>The Global Catalogue of Microorganisms (GCM) 10K type strain sequencing project: providing services to taxonomists for standard genome sequencing and annotation.</title>
        <authorList>
            <consortium name="The Broad Institute Genomics Platform"/>
            <consortium name="The Broad Institute Genome Sequencing Center for Infectious Disease"/>
            <person name="Wu L."/>
            <person name="Ma J."/>
        </authorList>
    </citation>
    <scope>NUCLEOTIDE SEQUENCE [LARGE SCALE GENOMIC DNA]</scope>
    <source>
        <strain evidence="13">CGMCC 1.16225</strain>
    </source>
</reference>
<evidence type="ECO:0000256" key="3">
    <source>
        <dbReference type="ARBA" id="ARBA00022723"/>
    </source>
</evidence>
<protein>
    <recommendedName>
        <fullName evidence="8">Ribonuclease E</fullName>
        <shortName evidence="8">RNase E</shortName>
        <ecNumber evidence="8">3.1.26.12</ecNumber>
    </recommendedName>
</protein>
<dbReference type="PANTHER" id="PTHR30001">
    <property type="entry name" value="RIBONUCLEASE"/>
    <property type="match status" value="1"/>
</dbReference>
<proteinExistence type="inferred from homology"/>
<dbReference type="NCBIfam" id="TIGR00757">
    <property type="entry name" value="RNaseEG"/>
    <property type="match status" value="1"/>
</dbReference>
<feature type="compositionally biased region" description="Low complexity" evidence="9">
    <location>
        <begin position="919"/>
        <end position="943"/>
    </location>
</feature>
<dbReference type="InterPro" id="IPR012340">
    <property type="entry name" value="NA-bd_OB-fold"/>
</dbReference>
<evidence type="ECO:0000313" key="13">
    <source>
        <dbReference type="Proteomes" id="UP001597405"/>
    </source>
</evidence>
<keyword evidence="4 8" id="KW-0255">Endonuclease</keyword>
<feature type="domain" description="RNase E/G thioredoxin-like" evidence="11">
    <location>
        <begin position="601"/>
        <end position="685"/>
    </location>
</feature>
<evidence type="ECO:0000256" key="5">
    <source>
        <dbReference type="ARBA" id="ARBA00022801"/>
    </source>
</evidence>
<keyword evidence="8" id="KW-0819">tRNA processing</keyword>
<dbReference type="Pfam" id="PF20833">
    <property type="entry name" value="RNase_E_G_Thio"/>
    <property type="match status" value="1"/>
</dbReference>
<evidence type="ECO:0000313" key="12">
    <source>
        <dbReference type="EMBL" id="MFD1983253.1"/>
    </source>
</evidence>
<dbReference type="Gene3D" id="2.40.50.140">
    <property type="entry name" value="Nucleic acid-binding proteins"/>
    <property type="match status" value="2"/>
</dbReference>
<dbReference type="HAMAP" id="MF_00970">
    <property type="entry name" value="RNase_E"/>
    <property type="match status" value="1"/>
</dbReference>
<feature type="binding site" evidence="8">
    <location>
        <position position="605"/>
    </location>
    <ligand>
        <name>Zn(2+)</name>
        <dbReference type="ChEBI" id="CHEBI:29105"/>
        <note>ligand shared between dimeric partners</note>
    </ligand>
</feature>
<keyword evidence="7 8" id="KW-0694">RNA-binding</keyword>
<evidence type="ECO:0000256" key="8">
    <source>
        <dbReference type="HAMAP-Rule" id="MF_00970"/>
    </source>
</evidence>
<dbReference type="InterPro" id="IPR019307">
    <property type="entry name" value="RNA-bd_AU-1/RNase_E/G"/>
</dbReference>
<dbReference type="Gene3D" id="3.40.1260.20">
    <property type="entry name" value="Ribonuclease E, catalytic domain"/>
    <property type="match status" value="1"/>
</dbReference>
<feature type="compositionally biased region" description="Basic residues" evidence="9">
    <location>
        <begin position="753"/>
        <end position="764"/>
    </location>
</feature>
<evidence type="ECO:0000256" key="4">
    <source>
        <dbReference type="ARBA" id="ARBA00022759"/>
    </source>
</evidence>
<feature type="compositionally biased region" description="Low complexity" evidence="9">
    <location>
        <begin position="724"/>
        <end position="744"/>
    </location>
</feature>
<dbReference type="Pfam" id="PF10150">
    <property type="entry name" value="RNase_E_G"/>
    <property type="match status" value="1"/>
</dbReference>
<dbReference type="EC" id="3.1.26.12" evidence="8"/>
<feature type="compositionally biased region" description="Basic residues" evidence="9">
    <location>
        <begin position="115"/>
        <end position="124"/>
    </location>
</feature>
<feature type="compositionally biased region" description="Basic residues" evidence="9">
    <location>
        <begin position="825"/>
        <end position="837"/>
    </location>
</feature>
<keyword evidence="5 8" id="KW-0378">Hydrolase</keyword>
<comment type="similarity">
    <text evidence="8">Belongs to the RNase E/G family. RNase E subfamily.</text>
</comment>
<keyword evidence="8" id="KW-0472">Membrane</keyword>
<feature type="binding site" evidence="8">
    <location>
        <position position="544"/>
    </location>
    <ligand>
        <name>Mg(2+)</name>
        <dbReference type="ChEBI" id="CHEBI:18420"/>
        <note>catalytic</note>
    </ligand>
</feature>
<keyword evidence="8" id="KW-0997">Cell inner membrane</keyword>
<evidence type="ECO:0000256" key="2">
    <source>
        <dbReference type="ARBA" id="ARBA00022722"/>
    </source>
</evidence>
<evidence type="ECO:0000256" key="9">
    <source>
        <dbReference type="SAM" id="MobiDB-lite"/>
    </source>
</evidence>
<feature type="compositionally biased region" description="Low complexity" evidence="9">
    <location>
        <begin position="957"/>
        <end position="972"/>
    </location>
</feature>
<dbReference type="EMBL" id="JBHUGZ010000007">
    <property type="protein sequence ID" value="MFD1983253.1"/>
    <property type="molecule type" value="Genomic_DNA"/>
</dbReference>
<dbReference type="InterPro" id="IPR028878">
    <property type="entry name" value="RNase_E"/>
</dbReference>
<dbReference type="InterPro" id="IPR048583">
    <property type="entry name" value="RNase_E_G_thioredoxin-like"/>
</dbReference>
<evidence type="ECO:0000256" key="7">
    <source>
        <dbReference type="ARBA" id="ARBA00022884"/>
    </source>
</evidence>
<dbReference type="InterPro" id="IPR004659">
    <property type="entry name" value="RNase_E/G"/>
</dbReference>
<dbReference type="SUPFAM" id="SSF50249">
    <property type="entry name" value="Nucleic acid-binding proteins"/>
    <property type="match status" value="1"/>
</dbReference>
<feature type="compositionally biased region" description="Acidic residues" evidence="9">
    <location>
        <begin position="842"/>
        <end position="861"/>
    </location>
</feature>
<accession>A0ABW4U6W1</accession>
<evidence type="ECO:0000256" key="6">
    <source>
        <dbReference type="ARBA" id="ARBA00022842"/>
    </source>
</evidence>
<keyword evidence="2 8" id="KW-0540">Nuclease</keyword>
<comment type="subunit">
    <text evidence="8">Homotetramer formed by a dimer of dimers.</text>
</comment>
<feature type="compositionally biased region" description="Low complexity" evidence="9">
    <location>
        <begin position="862"/>
        <end position="886"/>
    </location>
</feature>
<dbReference type="RefSeq" id="WP_379097348.1">
    <property type="nucleotide sequence ID" value="NZ_JBHUGZ010000007.1"/>
</dbReference>
<feature type="region of interest" description="Disordered" evidence="9">
    <location>
        <begin position="720"/>
        <end position="994"/>
    </location>
</feature>
<keyword evidence="8" id="KW-0820">tRNA-binding</keyword>
<feature type="binding site" evidence="8">
    <location>
        <position position="501"/>
    </location>
    <ligand>
        <name>Mg(2+)</name>
        <dbReference type="ChEBI" id="CHEBI:18420"/>
        <note>catalytic</note>
    </ligand>
</feature>
<comment type="cofactor">
    <cofactor evidence="8">
        <name>Mg(2+)</name>
        <dbReference type="ChEBI" id="CHEBI:18420"/>
    </cofactor>
    <text evidence="8">Binds 1 Mg(2+) ion per subunit.</text>
</comment>
<gene>
    <name evidence="8" type="primary">rne</name>
    <name evidence="12" type="ORF">ACFSOZ_11290</name>
</gene>
<keyword evidence="8" id="KW-1003">Cell membrane</keyword>
<comment type="cofactor">
    <cofactor evidence="8">
        <name>Zn(2+)</name>
        <dbReference type="ChEBI" id="CHEBI:29105"/>
    </cofactor>
    <text evidence="8">Binds 2 Zn(2+) ions per homotetramer.</text>
</comment>
<keyword evidence="1 8" id="KW-0963">Cytoplasm</keyword>
<feature type="compositionally biased region" description="Acidic residues" evidence="9">
    <location>
        <begin position="95"/>
        <end position="107"/>
    </location>
</feature>
<feature type="compositionally biased region" description="Polar residues" evidence="9">
    <location>
        <begin position="230"/>
        <end position="243"/>
    </location>
</feature>
<name>A0ABW4U6W1_9HYPH</name>
<evidence type="ECO:0000259" key="11">
    <source>
        <dbReference type="Pfam" id="PF20833"/>
    </source>
</evidence>
<evidence type="ECO:0000256" key="1">
    <source>
        <dbReference type="ARBA" id="ARBA00022490"/>
    </source>
</evidence>
<comment type="catalytic activity">
    <reaction evidence="8">
        <text>Endonucleolytic cleavage of single-stranded RNA in A- and U-rich regions.</text>
        <dbReference type="EC" id="3.1.26.12"/>
    </reaction>
</comment>
<feature type="binding site" evidence="8">
    <location>
        <position position="602"/>
    </location>
    <ligand>
        <name>Zn(2+)</name>
        <dbReference type="ChEBI" id="CHEBI:29105"/>
        <note>ligand shared between dimeric partners</note>
    </ligand>
</feature>
<sequence length="994" mass="108935">MPNKMLIDASHPEETRVVVVRGNRIEEFDFESQDKKQLKGNIYLARVTRVEPSLQAAFVEYGGNRHGFLAFSEIHPDYYQIPVADRQALLRAEAQEAEDEEDEDGDGEDRQSRDRGRRGRRRGGKSRDRGEHKRDAAESGEASEAADEASESSGEPGEGSGNGDIVLEEISHTSEIIEHAADSSEHSETSGHADTSGHDEGSAEQDETKTREGGPTSIAAAVEGDVISESVPQAEQGSEVTSGDNDRGMLEEVQSSHPDDHEIESVGAEDALEEVRNRRKPVRRQYKIQEVIKRRQILLVQVVKEERGNKGAALTTYLSLAGRYSVLMPNTARGGGISRKITSAVDRKRLKEVVADLEVPQGMGVILRTAGESRTKAEIKRDYEYLMRLWENVRNLTLQSTAPALVYEEGSLIKRSVRDLYNKDIDEILVSGEEGYREAKDFMRMLMPSHAKVVQPFRDTTPIFVRNGIEAQLDRMLQPQVTLKSGGYIIINQTEALVAIDVNSGRSTKEHSIEDTALHTNLEAAEEVARQLRLRDLAGLIVIDFIDMEENRNNRSVEKRLKDHLKNDRARIQVGRISHFGLMEMSRQRIRASVLESTMKPCAHCGGTGHVRSDSSVALMVVRAIEEFLLKDSRSHITVRTPAATALYVLNHKRGTLVELESRFGLTITIEADDSVGAQHYAIFRGALAEKPEGFVEARSFPAYVEPEEPEDEIAVVEEDDEAPVQAEQPRQQPQQQQPRPAAGGEEGEGRDRKRRKRRRRRGGKDRDREHGAPTEGASVSAPAGEFSGSAATASDSDAEADDDAPVGVAETAETVEASDEGQGKKRRRGKRGGKRNRREDGEGEAEASAGETDEASDSDVAESVAVPSEPVVVAPAEEPVALAPANDDAPSTEKPKKPRRAAKPKKAAAEVVTEEPAAEVVAEAPVETSVTASIETAAATAEDTPKARPSRRKPAAVDAPVVPVVSSTVADEPAAKTEDKPKRAGWWQRKGFF</sequence>
<comment type="subcellular location">
    <subcellularLocation>
        <location evidence="8">Cytoplasm</location>
    </subcellularLocation>
    <subcellularLocation>
        <location evidence="8">Cell inner membrane</location>
        <topology evidence="8">Peripheral membrane protein</topology>
        <orientation evidence="8">Cytoplasmic side</orientation>
    </subcellularLocation>
</comment>
<feature type="compositionally biased region" description="Basic and acidic residues" evidence="9">
    <location>
        <begin position="974"/>
        <end position="983"/>
    </location>
</feature>
<keyword evidence="8" id="KW-0698">rRNA processing</keyword>
<dbReference type="Proteomes" id="UP001597405">
    <property type="component" value="Unassembled WGS sequence"/>
</dbReference>
<feature type="compositionally biased region" description="Basic and acidic residues" evidence="9">
    <location>
        <begin position="169"/>
        <end position="212"/>
    </location>
</feature>
<evidence type="ECO:0000259" key="10">
    <source>
        <dbReference type="Pfam" id="PF10150"/>
    </source>
</evidence>
<organism evidence="12 13">
    <name type="scientific">Mesorhizobium newzealandense</name>
    <dbReference type="NCBI Taxonomy" id="1300302"/>
    <lineage>
        <taxon>Bacteria</taxon>
        <taxon>Pseudomonadati</taxon>
        <taxon>Pseudomonadota</taxon>
        <taxon>Alphaproteobacteria</taxon>
        <taxon>Hyphomicrobiales</taxon>
        <taxon>Phyllobacteriaceae</taxon>
        <taxon>Mesorhizobium</taxon>
    </lineage>
</organism>
<keyword evidence="13" id="KW-1185">Reference proteome</keyword>
<feature type="region of interest" description="Required for zinc-mediated homotetramerization and catalytic activity" evidence="8">
    <location>
        <begin position="602"/>
        <end position="605"/>
    </location>
</feature>
<feature type="domain" description="RNA-binding protein AU-1/Ribonuclease E/G" evidence="10">
    <location>
        <begin position="319"/>
        <end position="589"/>
    </location>
</feature>
<keyword evidence="3 8" id="KW-0479">Metal-binding</keyword>
<feature type="compositionally biased region" description="Basic and acidic residues" evidence="9">
    <location>
        <begin position="125"/>
        <end position="137"/>
    </location>
</feature>
<feature type="compositionally biased region" description="Basic residues" evidence="9">
    <location>
        <begin position="897"/>
        <end position="907"/>
    </location>
</feature>
<feature type="region of interest" description="Disordered" evidence="9">
    <location>
        <begin position="93"/>
        <end position="267"/>
    </location>
</feature>